<sequence>MSDTTNKTISHKFELAEADLNNLKQLLYNKQDEIILLKDKIRIAEKNLCYLCSLEGHNMVREREDGMYGDTYTFCTKCNYHN</sequence>
<accession>A0A6C0BU78</accession>
<dbReference type="AlphaFoldDB" id="A0A6C0BU78"/>
<protein>
    <submittedName>
        <fullName evidence="1">Uncharacterized protein</fullName>
    </submittedName>
</protein>
<reference evidence="1" key="1">
    <citation type="journal article" date="2020" name="Nature">
        <title>Giant virus diversity and host interactions through global metagenomics.</title>
        <authorList>
            <person name="Schulz F."/>
            <person name="Roux S."/>
            <person name="Paez-Espino D."/>
            <person name="Jungbluth S."/>
            <person name="Walsh D.A."/>
            <person name="Denef V.J."/>
            <person name="McMahon K.D."/>
            <person name="Konstantinidis K.T."/>
            <person name="Eloe-Fadrosh E.A."/>
            <person name="Kyrpides N.C."/>
            <person name="Woyke T."/>
        </authorList>
    </citation>
    <scope>NUCLEOTIDE SEQUENCE</scope>
    <source>
        <strain evidence="1">GVMAG-M-3300018428-16</strain>
    </source>
</reference>
<name>A0A6C0BU78_9ZZZZ</name>
<proteinExistence type="predicted"/>
<dbReference type="EMBL" id="MN739241">
    <property type="protein sequence ID" value="QHS95129.1"/>
    <property type="molecule type" value="Genomic_DNA"/>
</dbReference>
<evidence type="ECO:0000313" key="1">
    <source>
        <dbReference type="EMBL" id="QHS95129.1"/>
    </source>
</evidence>
<organism evidence="1">
    <name type="scientific">viral metagenome</name>
    <dbReference type="NCBI Taxonomy" id="1070528"/>
    <lineage>
        <taxon>unclassified sequences</taxon>
        <taxon>metagenomes</taxon>
        <taxon>organismal metagenomes</taxon>
    </lineage>
</organism>